<reference evidence="1" key="1">
    <citation type="journal article" date="2021" name="Front. Microbiol.">
        <title>Comprehensive Comparative Genomics and Phenotyping of Methylobacterium Species.</title>
        <authorList>
            <person name="Alessa O."/>
            <person name="Ogura Y."/>
            <person name="Fujitani Y."/>
            <person name="Takami H."/>
            <person name="Hayashi T."/>
            <person name="Sahin N."/>
            <person name="Tani A."/>
        </authorList>
    </citation>
    <scope>NUCLEOTIDE SEQUENCE</scope>
    <source>
        <strain evidence="1">DSM 23632</strain>
    </source>
</reference>
<dbReference type="Gene3D" id="1.10.1470.10">
    <property type="entry name" value="YjbJ"/>
    <property type="match status" value="1"/>
</dbReference>
<accession>A0ABQ4TZ37</accession>
<dbReference type="SUPFAM" id="SSF69047">
    <property type="entry name" value="Hypothetical protein YjbJ"/>
    <property type="match status" value="1"/>
</dbReference>
<dbReference type="RefSeq" id="WP_238181885.1">
    <property type="nucleotide sequence ID" value="NZ_BPRB01000073.1"/>
</dbReference>
<dbReference type="InterPro" id="IPR036629">
    <property type="entry name" value="YjbJ_sf"/>
</dbReference>
<dbReference type="Proteomes" id="UP001055057">
    <property type="component" value="Unassembled WGS sequence"/>
</dbReference>
<sequence length="145" mass="15743">MNRDHIEGGIRNLRGRAKTALGAVGGSPRPQVEGAIDQAAGAAQYAYGRARDTARDLRRDGEHLVDEARERGQALAEDLTERGRHYRGRGQAIAGDVAERGRHYRARAEQHGRAVAQRAEDNKATTLAVVAAVAFGLGWLLRPSR</sequence>
<comment type="caution">
    <text evidence="1">The sequence shown here is derived from an EMBL/GenBank/DDBJ whole genome shotgun (WGS) entry which is preliminary data.</text>
</comment>
<gene>
    <name evidence="1" type="ORF">MPOCJGCO_1390</name>
</gene>
<evidence type="ECO:0000313" key="2">
    <source>
        <dbReference type="Proteomes" id="UP001055057"/>
    </source>
</evidence>
<reference evidence="1" key="2">
    <citation type="submission" date="2021-08" db="EMBL/GenBank/DDBJ databases">
        <authorList>
            <person name="Tani A."/>
            <person name="Ola A."/>
            <person name="Ogura Y."/>
            <person name="Katsura K."/>
            <person name="Hayashi T."/>
        </authorList>
    </citation>
    <scope>NUCLEOTIDE SEQUENCE</scope>
    <source>
        <strain evidence="1">DSM 23632</strain>
    </source>
</reference>
<evidence type="ECO:0008006" key="3">
    <source>
        <dbReference type="Google" id="ProtNLM"/>
    </source>
</evidence>
<proteinExistence type="predicted"/>
<evidence type="ECO:0000313" key="1">
    <source>
        <dbReference type="EMBL" id="GJE59302.1"/>
    </source>
</evidence>
<keyword evidence="2" id="KW-1185">Reference proteome</keyword>
<dbReference type="EMBL" id="BPRB01000073">
    <property type="protein sequence ID" value="GJE59302.1"/>
    <property type="molecule type" value="Genomic_DNA"/>
</dbReference>
<protein>
    <recommendedName>
        <fullName evidence="3">CsbD family protein</fullName>
    </recommendedName>
</protein>
<organism evidence="1 2">
    <name type="scientific">Methylobacterium trifolii</name>
    <dbReference type="NCBI Taxonomy" id="1003092"/>
    <lineage>
        <taxon>Bacteria</taxon>
        <taxon>Pseudomonadati</taxon>
        <taxon>Pseudomonadota</taxon>
        <taxon>Alphaproteobacteria</taxon>
        <taxon>Hyphomicrobiales</taxon>
        <taxon>Methylobacteriaceae</taxon>
        <taxon>Methylobacterium</taxon>
    </lineage>
</organism>
<name>A0ABQ4TZ37_9HYPH</name>